<evidence type="ECO:0000256" key="1">
    <source>
        <dbReference type="SAM" id="Phobius"/>
    </source>
</evidence>
<evidence type="ECO:0000313" key="2">
    <source>
        <dbReference type="EMBL" id="UNY48845.1"/>
    </source>
</evidence>
<feature type="transmembrane region" description="Helical" evidence="1">
    <location>
        <begin position="67"/>
        <end position="92"/>
    </location>
</feature>
<evidence type="ECO:0000313" key="3">
    <source>
        <dbReference type="Proteomes" id="UP000831021"/>
    </source>
</evidence>
<reference evidence="2 3" key="1">
    <citation type="submission" date="2022-01" db="EMBL/GenBank/DDBJ databases">
        <authorList>
            <person name="Stokar-Avihail A."/>
        </authorList>
    </citation>
    <scope>NUCLEOTIDE SEQUENCE [LARGE SCALE GENOMIC DNA]</scope>
</reference>
<name>A0AAE9GC73_9CAUD</name>
<accession>A0AAE9GC73</accession>
<proteinExistence type="predicted"/>
<keyword evidence="3" id="KW-1185">Reference proteome</keyword>
<sequence length="120" mass="14124">MIVKINGERFLEASSEPATNTGGFWSDIQSFWDFLREWREVGFWEAMYGKSFFEVAKDFLLDLLHELGLFILGNSDLFFLCPAVVLMFGTFIVGRNKYAKFIIPLWFAYFLSRVFYKMII</sequence>
<gene>
    <name evidence="2" type="ORF">fado_130</name>
</gene>
<keyword evidence="1" id="KW-0472">Membrane</keyword>
<keyword evidence="1" id="KW-0812">Transmembrane</keyword>
<dbReference type="Proteomes" id="UP000831021">
    <property type="component" value="Segment"/>
</dbReference>
<keyword evidence="1" id="KW-1133">Transmembrane helix</keyword>
<feature type="transmembrane region" description="Helical" evidence="1">
    <location>
        <begin position="98"/>
        <end position="116"/>
    </location>
</feature>
<protein>
    <submittedName>
        <fullName evidence="2">Uncharacterized protein</fullName>
    </submittedName>
</protein>
<dbReference type="EMBL" id="OM236516">
    <property type="protein sequence ID" value="UNY48845.1"/>
    <property type="molecule type" value="Genomic_DNA"/>
</dbReference>
<organism evidence="2 3">
    <name type="scientific">Bacillus phage FADO</name>
    <dbReference type="NCBI Taxonomy" id="2917160"/>
    <lineage>
        <taxon>Viruses</taxon>
        <taxon>Duplodnaviria</taxon>
        <taxon>Heunggongvirae</taxon>
        <taxon>Uroviricota</taxon>
        <taxon>Caudoviricetes</taxon>
        <taxon>Heleneionescovirinae</taxon>
        <taxon>Zhangjivirus</taxon>
        <taxon>Zhangjivirus fado</taxon>
    </lineage>
</organism>